<dbReference type="Proteomes" id="UP000524404">
    <property type="component" value="Unassembled WGS sequence"/>
</dbReference>
<dbReference type="AlphaFoldDB" id="A0A841EGN0"/>
<protein>
    <submittedName>
        <fullName evidence="1">Uncharacterized protein</fullName>
    </submittedName>
</protein>
<name>A0A841EGN0_9BACT</name>
<evidence type="ECO:0000313" key="1">
    <source>
        <dbReference type="EMBL" id="MBB6001454.1"/>
    </source>
</evidence>
<keyword evidence="2" id="KW-1185">Reference proteome</keyword>
<organism evidence="1 2">
    <name type="scientific">Arcicella rosea</name>
    <dbReference type="NCBI Taxonomy" id="502909"/>
    <lineage>
        <taxon>Bacteria</taxon>
        <taxon>Pseudomonadati</taxon>
        <taxon>Bacteroidota</taxon>
        <taxon>Cytophagia</taxon>
        <taxon>Cytophagales</taxon>
        <taxon>Flectobacillaceae</taxon>
        <taxon>Arcicella</taxon>
    </lineage>
</organism>
<gene>
    <name evidence="1" type="ORF">HNP25_000093</name>
</gene>
<evidence type="ECO:0000313" key="2">
    <source>
        <dbReference type="Proteomes" id="UP000524404"/>
    </source>
</evidence>
<dbReference type="RefSeq" id="WP_221432352.1">
    <property type="nucleotide sequence ID" value="NZ_JACHKT010000001.1"/>
</dbReference>
<sequence length="61" mass="6718">MQNTNENDLLFDDVKFIENRLGKSFPIIVAGNLSPDGNCSSYVSIDDNDCTNNSVGNINHQ</sequence>
<accession>A0A841EGN0</accession>
<proteinExistence type="predicted"/>
<comment type="caution">
    <text evidence="1">The sequence shown here is derived from an EMBL/GenBank/DDBJ whole genome shotgun (WGS) entry which is preliminary data.</text>
</comment>
<dbReference type="EMBL" id="JACHKT010000001">
    <property type="protein sequence ID" value="MBB6001454.1"/>
    <property type="molecule type" value="Genomic_DNA"/>
</dbReference>
<reference evidence="1 2" key="1">
    <citation type="submission" date="2020-08" db="EMBL/GenBank/DDBJ databases">
        <title>Functional genomics of gut bacteria from endangered species of beetles.</title>
        <authorList>
            <person name="Carlos-Shanley C."/>
        </authorList>
    </citation>
    <scope>NUCLEOTIDE SEQUENCE [LARGE SCALE GENOMIC DNA]</scope>
    <source>
        <strain evidence="1 2">S00070</strain>
    </source>
</reference>